<evidence type="ECO:0000313" key="11">
    <source>
        <dbReference type="EMBL" id="EGD72573.1"/>
    </source>
</evidence>
<evidence type="ECO:0000256" key="2">
    <source>
        <dbReference type="ARBA" id="ARBA00012759"/>
    </source>
</evidence>
<dbReference type="eggNOG" id="ENOG502QUFK">
    <property type="taxonomic scope" value="Eukaryota"/>
</dbReference>
<dbReference type="GO" id="GO:0004843">
    <property type="term" value="F:cysteine-type deubiquitinase activity"/>
    <property type="evidence" value="ECO:0007669"/>
    <property type="project" value="UniProtKB-EC"/>
</dbReference>
<dbReference type="GO" id="GO:0006508">
    <property type="term" value="P:proteolysis"/>
    <property type="evidence" value="ECO:0007669"/>
    <property type="project" value="UniProtKB-KW"/>
</dbReference>
<feature type="compositionally biased region" description="Basic residues" evidence="8">
    <location>
        <begin position="2570"/>
        <end position="2579"/>
    </location>
</feature>
<feature type="domain" description="DUF3638" evidence="9">
    <location>
        <begin position="2126"/>
        <end position="2288"/>
    </location>
</feature>
<feature type="compositionally biased region" description="Basic and acidic residues" evidence="8">
    <location>
        <begin position="2738"/>
        <end position="2747"/>
    </location>
</feature>
<keyword evidence="6" id="KW-0788">Thiol protease</keyword>
<dbReference type="PANTHER" id="PTHR13367">
    <property type="entry name" value="UBIQUITIN THIOESTERASE"/>
    <property type="match status" value="1"/>
</dbReference>
<evidence type="ECO:0000259" key="10">
    <source>
        <dbReference type="Pfam" id="PF12359"/>
    </source>
</evidence>
<dbReference type="KEGG" id="sre:PTSG_04309"/>
<dbReference type="EC" id="3.4.19.12" evidence="2"/>
<evidence type="ECO:0000259" key="9">
    <source>
        <dbReference type="Pfam" id="PF12340"/>
    </source>
</evidence>
<dbReference type="STRING" id="946362.F2U865"/>
<dbReference type="PANTHER" id="PTHR13367:SF33">
    <property type="entry name" value="P-LOOP CONTAINING NUCLEOSIDE TRIPHOSPHATE HYDROLASE PROTEIN"/>
    <property type="match status" value="1"/>
</dbReference>
<name>F2U865_SALR5</name>
<evidence type="ECO:0000256" key="5">
    <source>
        <dbReference type="ARBA" id="ARBA00022801"/>
    </source>
</evidence>
<dbReference type="InParanoid" id="F2U865"/>
<evidence type="ECO:0000313" key="12">
    <source>
        <dbReference type="Proteomes" id="UP000007799"/>
    </source>
</evidence>
<dbReference type="InterPro" id="IPR022105">
    <property type="entry name" value="DUF3645"/>
</dbReference>
<feature type="compositionally biased region" description="Low complexity" evidence="8">
    <location>
        <begin position="2304"/>
        <end position="2320"/>
    </location>
</feature>
<keyword evidence="7" id="KW-0175">Coiled coil</keyword>
<feature type="domain" description="DUF3638" evidence="9">
    <location>
        <begin position="2346"/>
        <end position="2394"/>
    </location>
</feature>
<comment type="catalytic activity">
    <reaction evidence="1">
        <text>Thiol-dependent hydrolysis of ester, thioester, amide, peptide and isopeptide bonds formed by the C-terminal Gly of ubiquitin (a 76-residue protein attached to proteins as an intracellular targeting signal).</text>
        <dbReference type="EC" id="3.4.19.12"/>
    </reaction>
</comment>
<feature type="domain" description="DUF3645" evidence="10">
    <location>
        <begin position="2648"/>
        <end position="2679"/>
    </location>
</feature>
<dbReference type="Proteomes" id="UP000007799">
    <property type="component" value="Unassembled WGS sequence"/>
</dbReference>
<evidence type="ECO:0000256" key="1">
    <source>
        <dbReference type="ARBA" id="ARBA00000707"/>
    </source>
</evidence>
<keyword evidence="4" id="KW-0833">Ubl conjugation pathway</keyword>
<feature type="region of interest" description="Disordered" evidence="8">
    <location>
        <begin position="2301"/>
        <end position="2326"/>
    </location>
</feature>
<dbReference type="OrthoDB" id="4866634at2759"/>
<accession>F2U865</accession>
<keyword evidence="12" id="KW-1185">Reference proteome</keyword>
<dbReference type="Pfam" id="PF12340">
    <property type="entry name" value="DUF3638"/>
    <property type="match status" value="2"/>
</dbReference>
<gene>
    <name evidence="11" type="ORF">PTSG_04309</name>
</gene>
<feature type="region of interest" description="Disordered" evidence="8">
    <location>
        <begin position="2723"/>
        <end position="2748"/>
    </location>
</feature>
<dbReference type="Pfam" id="PF12359">
    <property type="entry name" value="DUF3645"/>
    <property type="match status" value="1"/>
</dbReference>
<evidence type="ECO:0000256" key="8">
    <source>
        <dbReference type="SAM" id="MobiDB-lite"/>
    </source>
</evidence>
<keyword evidence="3" id="KW-0645">Protease</keyword>
<sequence>MAQTWVSGLPEDLQGFFARTVETSASAPLTDQDDPASLLETLQKRIVPEVLPCTEEATGSQEQPTGKQLAFTKEEVAQVERAFNAVCGSGDDRPAVAVCWLPKYGCALLQTNSIGFHAEKTTTLQVLAADGYEFYTHTQRNSGNVTFKSCPQGMPRVLDAGDVPTSSLPAVMGTFHKALEEAAAKENKRQVPRRGDVKKHHRTPGFVHAVLHSVVNSHDERSFNAGVDHGGFTDVGHHTGCSRPATSWPLVLALIRHFIVSPTLVDADCCTTRPSPPPPADAAEHIADRFDAFVHLWCLQQLVNACVASDDMKQPKLSTAPIAPPPALHPDVVNTVFELAQTVAQKGSALATNQAAMQHTPSYRDSIDCLLTTHDETMNKFTTFVNDQWEANARQWRLPAPTTRTDATRTSAKRWRDCKQALAHPQLDTPAPIPNRNTEPPSLQELRQQANNNINSFSLPPLMDHQQAQPLQHRVQELHHWLPSMPDTPSEHNMAHFLSALAETEYLFFELIEAYLTPPGNDVDVSPSAPCNLNSKHATRLAEIVQRYLSISTSVSDRISKLKSRAKMATPRLLTELDSLRVLLSWALPCLVYRIADAAMPELKMLEDFRLPLDRRQLQFLVLTERRAVDALLTLSAFLDRHADVTNTRGARSQHLLFTHLDKFRGTEALAGRFCDEYGQKGSPLHGTPLSIDKIWQQEHEKELALRQEYGEKVDAKKAEVARLDREIAELTSEIDRLQRQMSGREYTTRYRSDLRNDDEYQGWKETKSQKEFQKQRRESELKGALKPPDAICFALPRNEADARKALFFNFMPKCLHLLFGTIINALQQLSPKKADLVSPAIKKRLPQLEEYHSYFNSYKRRKHSTTPDATPPRVTFGPLQIHLTYGWRGKEEFETLSDRGQAPGTVRSYPHTSDRSGAYDCKGLVHVDGITLSQNTCVNAAEPEELMKRFTYHSIKAMTKLSKRQWLLQLDSSTTTDLKRDPHACRSSSRGYNALNRSHIDKPSTMSHQAFLQLGGLRAFPRQQLRQLCIALTENRLSLDDVLVQHVVRQLMYEVGGIERSDVASEGHSGMCLTWKRDFFVGDLRDVLAAKLQAYAESIELSPRRFKELRLLGELAAFVASYDTDDGCETQASSDSATCMDTVRHFARAATRWAEQLRVKMENIRQAGAAVTEQERAEEKLQLRDMGVRRCLMLQLALLCYAGGHLTQEDVKTMCKLIVLIKAARPTHKGGESSQSPGQSKLGASVEQLELEEARLWEACLNVTARRLGSIFRHLVEPATSEPAISDITDGGHHCLTAAVQAIFTSAPCGLRWEFEHNTACFHASYERDGAPHLYSINVVTGEVLYDGLPPQRLPETMVNDEIYKRVFGERNFVVVRSGASMFETTDVINHRLYVFHQNPRDHALAAVEEVREDEFHLSKEEQRWTLELVPATADLTSQLPVCLQQLHTAWYCRAQGVLVLRNHFFLDKAVYFILVRNSEPTEDTATCPWTCFRIPANKRLTPWHELFDGISAGGCDNSIVSSSSGNSGSGSSGSASFDRLMHVSSKPPDADANDNNDGGGTAEAILRALAKFEDRQYIHVLHQPSQNDAVVFELPRFRLSFKLDKNTGELDSCDYKHYRLARQQLWHDTLRGFVRYLVLELDEEAVAKDGGLVHTSDPKHKLLVPDGGVKFMLFGHAVAQGNAGVADSFNTSSEDEKMSTTPWTRSAFASLTLLSHECDSKQDHFAFDEHHRFKQLQATTIWGRLHLAALYAATSTLMPEPRQSMTGFENAMSLVRRSVVDRPLNEDEKETLGNVMHLAPLAPGLAIACHLMWKRSRQLLFLYPDAPEAEKTQDRPQEEECVAFDDRLLVAYRSQVEAGLVNPRLQLSNAEARLVFGHSAPRARQHRVVLQAEEPGDRRAHAVDSLVQEISQDEETLKQLTCEAKKVKKSKKKGRSANLLDKCKLPSTEMAETHVSNLEQSCKLHAKSKQYTLAAPAPQIKADVKGMLDKLCTRKHRIEKSLRATLSISAKAANKRECLHQWRAFNAGRCANLAPLMTMRDLVVLCANAHEHDVEFLLDMNPFLTRSECSKVKAATVMWMQLCVLEDRLRRILAYLEQLLSTDIDATEKKGIETLLVQELRCKRTWDAKAHPYWLAFEVDGGIQIRPKQYRVAKEMMDGSKRNKGVIMQLNMGEGKTRVIVPMLLLHQSLQNRQTRSADSAGHVPRVFFLPQLEHQAFEDLHRYLCAGAISYRLLRLPFHRHMQVTPENLGVLCSVLETAARTEPFAVVTTPSAYLSLQLKKDELQLCPSAATRAFNDVYPGGSSERSGGTGSTGRQISRGDEDQQRFVEKSVAGLTRVLHGLPYVHIYDESDEILRHTFQLIYAAGDSTPLPDAQHRVRVTQALLRVLHNCKEVSTPFNQPTEAAQASPSKAAKTKGKVKVKKGGMPKAADFERGSQRQPTARQHVFCETAHQNVLSWHSSGCAGGWNALQLISGKSLTKALPVMHKEVVRRLLDNPPEELDWMRELTHHERACVIAFATTAEMGWEQFLARFSQPPKPKQKRQGRPDEASGTSSNVKKTFAMAAQRQHHAPKLHGRTPSESREALVPDDATDADTTEVPTDDTRQEWIQHHKLDILALRGLLSTGKLFATLQKRHRVHFGIAERRNKRVAVPFRANDTPSERAEFVDIETNVCLTHISFLQRGLQEHELREAVKKLLELPQPQRELHYNRWFAGSKSKMEEEDAKHAKHARNTKHAEDAKDAENATYSKHVQLLDRESKLDLSSAEQWQLLRKYYSGNMETVFFWVNAVVMQEDMRQYPSRLTKTPWSITDTDREWPAHDSPPSDRVHRQCGFSGTNDNNMLLPSHVAPLDLSHSTSLDEHLREVAATNGKMVSCLLSDVVGIEVVSGNPDVDMWEAVLDQALELKVDAIIDAGALLAGVNNNHVVDKLLEKLQEKQLQGTAVPTAVAYSERGDQEGVAWYLKSCHGEKWPRASAPIRERDALVLFDQHQCRGADLKLKQTATAALTISPGLSKDALMQAAGRLRQLGRGQKIVLLLSKQAEQLVRESQLGAQGNASSGAAKKGSSQSIETAHVLQWIVSNTIAASQNHLTLWAAQGTAFGATKRVPNLTKQPEKLGLEVLYECARIAEPTAKLMQKLRADIVGDAATETVADEGSDPIFTQILDLCEVFGVREVEAGAADQECERELERVREQEQEKQSEKPQAISTIEEPWKFECVLRQPDPSVHVLGFLTLQSILDERLQTIAWADVGVPIYCTCNYARPSVRSAWYRRLDGDEAPLPPELLPVDMLLVYPNKRGVVILTQYDAEHLVRIYQAEELWGAVDPKVGASARHKRHYTEVPALIHLSQLQMSENEAVPGVLSLNIQTEPADRERYALPIAAVAALRLLNGDTQFNGIDGKPHEGMKKEVDEILLPTAESRKHALLLPQLHQLSHTIDQSELERICKRMPRTAE</sequence>
<evidence type="ECO:0000256" key="3">
    <source>
        <dbReference type="ARBA" id="ARBA00022670"/>
    </source>
</evidence>
<evidence type="ECO:0000256" key="7">
    <source>
        <dbReference type="SAM" id="Coils"/>
    </source>
</evidence>
<feature type="region of interest" description="Disordered" evidence="8">
    <location>
        <begin position="2536"/>
        <end position="2604"/>
    </location>
</feature>
<evidence type="ECO:0000256" key="4">
    <source>
        <dbReference type="ARBA" id="ARBA00022786"/>
    </source>
</evidence>
<feature type="coiled-coil region" evidence="7">
    <location>
        <begin position="707"/>
        <end position="741"/>
    </location>
</feature>
<dbReference type="InterPro" id="IPR051346">
    <property type="entry name" value="OTU_Deubiquitinase"/>
</dbReference>
<dbReference type="InterPro" id="IPR022099">
    <property type="entry name" value="DUF3638"/>
</dbReference>
<organism evidence="12">
    <name type="scientific">Salpingoeca rosetta (strain ATCC 50818 / BSB-021)</name>
    <dbReference type="NCBI Taxonomy" id="946362"/>
    <lineage>
        <taxon>Eukaryota</taxon>
        <taxon>Choanoflagellata</taxon>
        <taxon>Craspedida</taxon>
        <taxon>Salpingoecidae</taxon>
        <taxon>Salpingoeca</taxon>
    </lineage>
</organism>
<feature type="coiled-coil region" evidence="7">
    <location>
        <begin position="1905"/>
        <end position="1932"/>
    </location>
</feature>
<reference evidence="11" key="1">
    <citation type="submission" date="2009-08" db="EMBL/GenBank/DDBJ databases">
        <title>Annotation of Salpingoeca rosetta.</title>
        <authorList>
            <consortium name="The Broad Institute Genome Sequencing Platform"/>
            <person name="Russ C."/>
            <person name="Cuomo C."/>
            <person name="Burger G."/>
            <person name="Gray M.W."/>
            <person name="Holland P.W.H."/>
            <person name="King N."/>
            <person name="Lang F.B.F."/>
            <person name="Roger A.J."/>
            <person name="Ruiz-Trillo I."/>
            <person name="Young S.K."/>
            <person name="Zeng Q."/>
            <person name="Gargeya S."/>
            <person name="Alvarado L."/>
            <person name="Berlin A."/>
            <person name="Chapman S.B."/>
            <person name="Chen Z."/>
            <person name="Freedman E."/>
            <person name="Gellesch M."/>
            <person name="Goldberg J."/>
            <person name="Griggs A."/>
            <person name="Gujja S."/>
            <person name="Heilman E."/>
            <person name="Heiman D."/>
            <person name="Howarth C."/>
            <person name="Mehta T."/>
            <person name="Neiman D."/>
            <person name="Pearson M."/>
            <person name="Roberts A."/>
            <person name="Saif S."/>
            <person name="Shea T."/>
            <person name="Shenoy N."/>
            <person name="Sisk P."/>
            <person name="Stolte C."/>
            <person name="Sykes S."/>
            <person name="White J."/>
            <person name="Yandava C."/>
            <person name="Haas B."/>
            <person name="Nusbaum C."/>
            <person name="Birren B."/>
        </authorList>
    </citation>
    <scope>NUCLEOTIDE SEQUENCE [LARGE SCALE GENOMIC DNA]</scope>
    <source>
        <strain evidence="11">ATCC 50818</strain>
    </source>
</reference>
<dbReference type="GeneID" id="16074986"/>
<feature type="region of interest" description="Disordered" evidence="8">
    <location>
        <begin position="762"/>
        <end position="783"/>
    </location>
</feature>
<proteinExistence type="predicted"/>
<evidence type="ECO:0000256" key="6">
    <source>
        <dbReference type="ARBA" id="ARBA00022807"/>
    </source>
</evidence>
<protein>
    <recommendedName>
        <fullName evidence="2">ubiquitinyl hydrolase 1</fullName>
        <ecNumber evidence="2">3.4.19.12</ecNumber>
    </recommendedName>
</protein>
<dbReference type="EMBL" id="GL832964">
    <property type="protein sequence ID" value="EGD72573.1"/>
    <property type="molecule type" value="Genomic_DNA"/>
</dbReference>
<keyword evidence="5" id="KW-0378">Hydrolase</keyword>
<dbReference type="RefSeq" id="XP_004994396.1">
    <property type="nucleotide sequence ID" value="XM_004994339.1"/>
</dbReference>
<feature type="region of interest" description="Disordered" evidence="8">
    <location>
        <begin position="977"/>
        <end position="1000"/>
    </location>
</feature>